<evidence type="ECO:0000256" key="1">
    <source>
        <dbReference type="ARBA" id="ARBA00001957"/>
    </source>
</evidence>
<comment type="cofactor">
    <cofactor evidence="1">
        <name>pantetheine 4'-phosphate</name>
        <dbReference type="ChEBI" id="CHEBI:47942"/>
    </cofactor>
</comment>
<proteinExistence type="predicted"/>
<feature type="region of interest" description="Disordered" evidence="4">
    <location>
        <begin position="135"/>
        <end position="159"/>
    </location>
</feature>
<keyword evidence="3" id="KW-0597">Phosphoprotein</keyword>
<dbReference type="Gene3D" id="3.40.50.12780">
    <property type="entry name" value="N-terminal domain of ligase-like"/>
    <property type="match status" value="1"/>
</dbReference>
<dbReference type="SUPFAM" id="SSF56801">
    <property type="entry name" value="Acetyl-CoA synthetase-like"/>
    <property type="match status" value="1"/>
</dbReference>
<evidence type="ECO:0000259" key="5">
    <source>
        <dbReference type="PROSITE" id="PS50075"/>
    </source>
</evidence>
<accession>A0A5P2DNB6</accession>
<dbReference type="InterPro" id="IPR006162">
    <property type="entry name" value="Ppantetheine_attach_site"/>
</dbReference>
<dbReference type="Pfam" id="PF00668">
    <property type="entry name" value="Condensation"/>
    <property type="match status" value="1"/>
</dbReference>
<dbReference type="AlphaFoldDB" id="A0A5P2DNB6"/>
<dbReference type="NCBIfam" id="TIGR01733">
    <property type="entry name" value="AA-adenyl-dom"/>
    <property type="match status" value="1"/>
</dbReference>
<dbReference type="Gene3D" id="3.30.300.30">
    <property type="match status" value="1"/>
</dbReference>
<dbReference type="CDD" id="cd05930">
    <property type="entry name" value="A_NRPS"/>
    <property type="match status" value="1"/>
</dbReference>
<dbReference type="InterPro" id="IPR036736">
    <property type="entry name" value="ACP-like_sf"/>
</dbReference>
<dbReference type="InterPro" id="IPR045851">
    <property type="entry name" value="AMP-bd_C_sf"/>
</dbReference>
<keyword evidence="2" id="KW-0596">Phosphopantetheine</keyword>
<dbReference type="InterPro" id="IPR025110">
    <property type="entry name" value="AMP-bd_C"/>
</dbReference>
<dbReference type="InterPro" id="IPR023213">
    <property type="entry name" value="CAT-like_dom_sf"/>
</dbReference>
<dbReference type="Gene3D" id="3.30.559.30">
    <property type="entry name" value="Nonribosomal peptide synthetase, condensation domain"/>
    <property type="match status" value="1"/>
</dbReference>
<evidence type="ECO:0000256" key="2">
    <source>
        <dbReference type="ARBA" id="ARBA00022450"/>
    </source>
</evidence>
<dbReference type="CDD" id="cd19531">
    <property type="entry name" value="LCL_NRPS-like"/>
    <property type="match status" value="1"/>
</dbReference>
<dbReference type="GO" id="GO:0008610">
    <property type="term" value="P:lipid biosynthetic process"/>
    <property type="evidence" value="ECO:0007669"/>
    <property type="project" value="UniProtKB-ARBA"/>
</dbReference>
<dbReference type="GO" id="GO:0005737">
    <property type="term" value="C:cytoplasm"/>
    <property type="evidence" value="ECO:0007669"/>
    <property type="project" value="TreeGrafter"/>
</dbReference>
<evidence type="ECO:0000313" key="6">
    <source>
        <dbReference type="EMBL" id="QES55688.1"/>
    </source>
</evidence>
<dbReference type="PROSITE" id="PS00012">
    <property type="entry name" value="PHOSPHOPANTETHEINE"/>
    <property type="match status" value="1"/>
</dbReference>
<dbReference type="RefSeq" id="WP_150258369.1">
    <property type="nucleotide sequence ID" value="NZ_CP029189.1"/>
</dbReference>
<dbReference type="Gene3D" id="3.30.559.10">
    <property type="entry name" value="Chloramphenicol acetyltransferase-like domain"/>
    <property type="match status" value="1"/>
</dbReference>
<dbReference type="Gene3D" id="1.10.1200.10">
    <property type="entry name" value="ACP-like"/>
    <property type="match status" value="1"/>
</dbReference>
<dbReference type="InterPro" id="IPR009081">
    <property type="entry name" value="PP-bd_ACP"/>
</dbReference>
<evidence type="ECO:0000256" key="4">
    <source>
        <dbReference type="SAM" id="MobiDB-lite"/>
    </source>
</evidence>
<dbReference type="GO" id="GO:0044550">
    <property type="term" value="P:secondary metabolite biosynthetic process"/>
    <property type="evidence" value="ECO:0007669"/>
    <property type="project" value="TreeGrafter"/>
</dbReference>
<dbReference type="GO" id="GO:0031177">
    <property type="term" value="F:phosphopantetheine binding"/>
    <property type="evidence" value="ECO:0007669"/>
    <property type="project" value="TreeGrafter"/>
</dbReference>
<protein>
    <recommendedName>
        <fullName evidence="5">Carrier domain-containing protein</fullName>
    </recommendedName>
</protein>
<dbReference type="InterPro" id="IPR042099">
    <property type="entry name" value="ANL_N_sf"/>
</dbReference>
<dbReference type="Pfam" id="PF13193">
    <property type="entry name" value="AMP-binding_C"/>
    <property type="match status" value="1"/>
</dbReference>
<dbReference type="Pfam" id="PF00550">
    <property type="entry name" value="PP-binding"/>
    <property type="match status" value="1"/>
</dbReference>
<dbReference type="InterPro" id="IPR001242">
    <property type="entry name" value="Condensation_dom"/>
</dbReference>
<dbReference type="GO" id="GO:0043041">
    <property type="term" value="P:amino acid activation for nonribosomal peptide biosynthetic process"/>
    <property type="evidence" value="ECO:0007669"/>
    <property type="project" value="TreeGrafter"/>
</dbReference>
<gene>
    <name evidence="6" type="ORF">DEJ51_17165</name>
</gene>
<dbReference type="Pfam" id="PF00501">
    <property type="entry name" value="AMP-binding"/>
    <property type="match status" value="1"/>
</dbReference>
<feature type="domain" description="Carrier" evidence="5">
    <location>
        <begin position="525"/>
        <end position="601"/>
    </location>
</feature>
<evidence type="ECO:0000313" key="7">
    <source>
        <dbReference type="Proteomes" id="UP000324101"/>
    </source>
</evidence>
<dbReference type="PROSITE" id="PS50075">
    <property type="entry name" value="CARRIER"/>
    <property type="match status" value="1"/>
</dbReference>
<dbReference type="InterPro" id="IPR020845">
    <property type="entry name" value="AMP-binding_CS"/>
</dbReference>
<dbReference type="GO" id="GO:0003824">
    <property type="term" value="F:catalytic activity"/>
    <property type="evidence" value="ECO:0007669"/>
    <property type="project" value="InterPro"/>
</dbReference>
<sequence length="1030" mass="109366">MTEPIVSPVLTRFSSWRREHPEAPAVVADGLTLGYAELDAAARRHAAALRSAGAGRETLVALVADRGPGYVAMMLGVLLAGAAFVPVEPGVPVRRARRMCADADVRVLLVEPGHEEFAAQVAAGVAPEPTVLVATARTESPEPESEPEPEPAPGTAADRPRDGLAYVIFTSGSTGTPKGAMVADGGMDNHLAAKTADLGLGPADVIGLTAPLSFDISVWQTLIALTVGGRTAVASPRNISEPAELVAWVRRHGVTVLEIVPSFLAVLTAQLDDELRAGLSSLRYLVATGEALPGAVAQRWYEHCPDIPIVNAYGPTECSDDVTHHVVTAAESAARPWPSIGREVLNTRLYVVDADGSEVPAGTEGELLVGGAGVGRGYIGDPVRTALSFVPDGLSGTPGARLYRTADRVSRTADGTIDFHGRRDRQVKVRGHRVELGDVEAELLRVPGVRSAACVFTGGRLCAFVTLDAPTDVASAVRAGAPRYLVPHEVTVLDRMPVNSSGKADHRALEDLCAQDGPAAATTPATRDADLDAARELVAEALGVAAIGPDDDFFAAGGDSLLAMTLVAGARTRFGAEGTSLRTFLSRPTARGLLAAVEVAEPVAAATGEPRTADALSSGQERLWFFEQLHRRKAPNLLILSLDLHGPLDEDALRHALTAVAARHEPLRTVFTQERGVPKAVVRPEAAFPLETGTADGVEISARTTEPPLARARLARVADDHHVLSVALHHLVADGWSLEVLKRDIADHYERKLAGDSSVTPPRTSFSRYVAAERAWLEGPDAEQCTRYWTDQLAGTPGAIDLPLDRARPAKPSFVTDHVVTLLTEEETKAVAETARARGATPFMAVLAASYAVLRGATATPDLVLGIDSVNRSWPGSEELIGTFVNQLPVRLAPGGAPSFGDLLDLTRRQVLGAQEHDRLPFHKLVAAVNPPRQAGRFPLFQVKVTHQGAWRTGTRIGDLRVEPRELADPVMDLDLMIDVSGETDRLRLEVLFWPETLDSATVADWTQALADVLRAGAADPDAVLTFGER</sequence>
<dbReference type="InterPro" id="IPR010071">
    <property type="entry name" value="AA_adenyl_dom"/>
</dbReference>
<reference evidence="6 7" key="1">
    <citation type="submission" date="2018-05" db="EMBL/GenBank/DDBJ databases">
        <title>Streptomyces venezuelae.</title>
        <authorList>
            <person name="Kim W."/>
            <person name="Lee N."/>
            <person name="Cho B.-K."/>
        </authorList>
    </citation>
    <scope>NUCLEOTIDE SEQUENCE [LARGE SCALE GENOMIC DNA]</scope>
    <source>
        <strain evidence="6 7">ATCC 21018</strain>
    </source>
</reference>
<dbReference type="PROSITE" id="PS00455">
    <property type="entry name" value="AMP_BINDING"/>
    <property type="match status" value="1"/>
</dbReference>
<dbReference type="SUPFAM" id="SSF52777">
    <property type="entry name" value="CoA-dependent acyltransferases"/>
    <property type="match status" value="2"/>
</dbReference>
<dbReference type="Proteomes" id="UP000324101">
    <property type="component" value="Chromosome"/>
</dbReference>
<dbReference type="EMBL" id="CP029189">
    <property type="protein sequence ID" value="QES55688.1"/>
    <property type="molecule type" value="Genomic_DNA"/>
</dbReference>
<dbReference type="PANTHER" id="PTHR45527:SF1">
    <property type="entry name" value="FATTY ACID SYNTHASE"/>
    <property type="match status" value="1"/>
</dbReference>
<organism evidence="6 7">
    <name type="scientific">Streptomyces venezuelae</name>
    <dbReference type="NCBI Taxonomy" id="54571"/>
    <lineage>
        <taxon>Bacteria</taxon>
        <taxon>Bacillati</taxon>
        <taxon>Actinomycetota</taxon>
        <taxon>Actinomycetes</taxon>
        <taxon>Kitasatosporales</taxon>
        <taxon>Streptomycetaceae</taxon>
        <taxon>Streptomyces</taxon>
    </lineage>
</organism>
<dbReference type="InterPro" id="IPR000873">
    <property type="entry name" value="AMP-dep_synth/lig_dom"/>
</dbReference>
<evidence type="ECO:0000256" key="3">
    <source>
        <dbReference type="ARBA" id="ARBA00022553"/>
    </source>
</evidence>
<dbReference type="SUPFAM" id="SSF47336">
    <property type="entry name" value="ACP-like"/>
    <property type="match status" value="1"/>
</dbReference>
<name>A0A5P2DNB6_STRVZ</name>
<dbReference type="OrthoDB" id="2472181at2"/>
<dbReference type="PANTHER" id="PTHR45527">
    <property type="entry name" value="NONRIBOSOMAL PEPTIDE SYNTHETASE"/>
    <property type="match status" value="1"/>
</dbReference>